<evidence type="ECO:0000313" key="2">
    <source>
        <dbReference type="EMBL" id="EFV93716.1"/>
    </source>
</evidence>
<dbReference type="InterPro" id="IPR036237">
    <property type="entry name" value="Xyl_isomerase-like_sf"/>
</dbReference>
<dbReference type="AlphaFoldDB" id="E7S0Q1"/>
<dbReference type="NCBIfam" id="NF003818">
    <property type="entry name" value="PRK05409.1"/>
    <property type="match status" value="1"/>
</dbReference>
<feature type="region of interest" description="Disordered" evidence="1">
    <location>
        <begin position="296"/>
        <end position="339"/>
    </location>
</feature>
<dbReference type="PANTHER" id="PTHR42194:SF1">
    <property type="entry name" value="UPF0276 PROTEIN HI_1600"/>
    <property type="match status" value="1"/>
</dbReference>
<sequence>MTRDSRDVRLLHRAGLGLRRSLLADTLAMLEAGTMDVVAFFEVAPENWSRLGGRFSRDLSAISEHRPLACHGLSLNLGGSDGLDMRLLAEVKAFMRTYRISLYTEHLSWCGHEGQLYDLLPLPATYETVRHVAQRIAQVQDYMGEQIGIENASYYAAPEGAEMDDATFVREVVKEAGCLLHLDVNNVYVNSCNHGFDPYEYMRQLPLERTCYMHVAGHHVEDDGLIIDTHGMPVIDPVWQLLEFTYDRLVDAGLDPVAIPSCLERDFNFPPLAELVDEVGTIDRMQREASARRAARMQAEAGKAGMEKTGVEVPGSSDAAKVSAETERGAPQDRGVLVP</sequence>
<name>E7S0Q1_9BURK</name>
<dbReference type="Pfam" id="PF05114">
    <property type="entry name" value="MbnB_TglH_ChrH"/>
    <property type="match status" value="1"/>
</dbReference>
<dbReference type="Gene3D" id="3.20.20.150">
    <property type="entry name" value="Divalent-metal-dependent TIM barrel enzymes"/>
    <property type="match status" value="1"/>
</dbReference>
<dbReference type="eggNOG" id="COG3220">
    <property type="taxonomic scope" value="Bacteria"/>
</dbReference>
<gene>
    <name evidence="2" type="ORF">HMPREF0551_2612</name>
</gene>
<dbReference type="RefSeq" id="WP_005675096.1">
    <property type="nucleotide sequence ID" value="NZ_CP146288.1"/>
</dbReference>
<reference evidence="2 3" key="1">
    <citation type="submission" date="2010-12" db="EMBL/GenBank/DDBJ databases">
        <authorList>
            <person name="Muzny D."/>
            <person name="Qin X."/>
            <person name="Deng J."/>
            <person name="Jiang H."/>
            <person name="Liu Y."/>
            <person name="Qu J."/>
            <person name="Song X.-Z."/>
            <person name="Zhang L."/>
            <person name="Thornton R."/>
            <person name="Coyle M."/>
            <person name="Francisco L."/>
            <person name="Jackson L."/>
            <person name="Javaid M."/>
            <person name="Korchina V."/>
            <person name="Kovar C."/>
            <person name="Mata R."/>
            <person name="Mathew T."/>
            <person name="Ngo R."/>
            <person name="Nguyen L."/>
            <person name="Nguyen N."/>
            <person name="Okwuonu G."/>
            <person name="Ongeri F."/>
            <person name="Pham C."/>
            <person name="Simmons D."/>
            <person name="Wilczek-Boney K."/>
            <person name="Hale W."/>
            <person name="Jakkamsetti A."/>
            <person name="Pham P."/>
            <person name="Ruth R."/>
            <person name="San Lucas F."/>
            <person name="Warren J."/>
            <person name="Zhang J."/>
            <person name="Zhao Z."/>
            <person name="Zhou C."/>
            <person name="Zhu D."/>
            <person name="Lee S."/>
            <person name="Bess C."/>
            <person name="Blankenburg K."/>
            <person name="Forbes L."/>
            <person name="Fu Q."/>
            <person name="Gubbala S."/>
            <person name="Hirani K."/>
            <person name="Jayaseelan J.C."/>
            <person name="Lara F."/>
            <person name="Munidasa M."/>
            <person name="Palculict T."/>
            <person name="Patil S."/>
            <person name="Pu L.-L."/>
            <person name="Saada N."/>
            <person name="Tang L."/>
            <person name="Weissenberger G."/>
            <person name="Zhu Y."/>
            <person name="Hemphill L."/>
            <person name="Shang Y."/>
            <person name="Youmans B."/>
            <person name="Ayvaz T."/>
            <person name="Ross M."/>
            <person name="Santibanez J."/>
            <person name="Aqrawi P."/>
            <person name="Gross S."/>
            <person name="Joshi V."/>
            <person name="Fowler G."/>
            <person name="Nazareth L."/>
            <person name="Reid J."/>
            <person name="Worley K."/>
            <person name="Petrosino J."/>
            <person name="Highlander S."/>
            <person name="Gibbs R."/>
        </authorList>
    </citation>
    <scope>NUCLEOTIDE SEQUENCE [LARGE SCALE GENOMIC DNA]</scope>
    <source>
        <strain evidence="2 3">ATCC 51599</strain>
    </source>
</reference>
<organism evidence="2 3">
    <name type="scientific">Lautropia mirabilis ATCC 51599</name>
    <dbReference type="NCBI Taxonomy" id="887898"/>
    <lineage>
        <taxon>Bacteria</taxon>
        <taxon>Pseudomonadati</taxon>
        <taxon>Pseudomonadota</taxon>
        <taxon>Betaproteobacteria</taxon>
        <taxon>Burkholderiales</taxon>
        <taxon>Burkholderiaceae</taxon>
        <taxon>Lautropia</taxon>
    </lineage>
</organism>
<dbReference type="STRING" id="887898.HMPREF0551_2612"/>
<dbReference type="HOGENOM" id="CLU_064263_0_0_4"/>
<protein>
    <submittedName>
        <fullName evidence="2">Uncharacterized protein</fullName>
    </submittedName>
</protein>
<proteinExistence type="predicted"/>
<dbReference type="Proteomes" id="UP000011021">
    <property type="component" value="Unassembled WGS sequence"/>
</dbReference>
<dbReference type="EMBL" id="AEQP01000024">
    <property type="protein sequence ID" value="EFV93716.1"/>
    <property type="molecule type" value="Genomic_DNA"/>
</dbReference>
<evidence type="ECO:0000313" key="3">
    <source>
        <dbReference type="Proteomes" id="UP000011021"/>
    </source>
</evidence>
<dbReference type="InterPro" id="IPR007801">
    <property type="entry name" value="MbnB/TglH/ChrH"/>
</dbReference>
<keyword evidence="3" id="KW-1185">Reference proteome</keyword>
<dbReference type="PANTHER" id="PTHR42194">
    <property type="entry name" value="UPF0276 PROTEIN HI_1600"/>
    <property type="match status" value="1"/>
</dbReference>
<accession>E7S0Q1</accession>
<comment type="caution">
    <text evidence="2">The sequence shown here is derived from an EMBL/GenBank/DDBJ whole genome shotgun (WGS) entry which is preliminary data.</text>
</comment>
<evidence type="ECO:0000256" key="1">
    <source>
        <dbReference type="SAM" id="MobiDB-lite"/>
    </source>
</evidence>
<dbReference type="SUPFAM" id="SSF51658">
    <property type="entry name" value="Xylose isomerase-like"/>
    <property type="match status" value="1"/>
</dbReference>